<dbReference type="GO" id="GO:0031047">
    <property type="term" value="P:regulatory ncRNA-mediated gene silencing"/>
    <property type="evidence" value="ECO:0007669"/>
    <property type="project" value="UniProtKB-KW"/>
</dbReference>
<dbReference type="PROSITE" id="PS50821">
    <property type="entry name" value="PAZ"/>
    <property type="match status" value="1"/>
</dbReference>
<comment type="caution">
    <text evidence="10">The sequence shown here is derived from an EMBL/GenBank/DDBJ whole genome shotgun (WGS) entry which is preliminary data.</text>
</comment>
<proteinExistence type="inferred from homology"/>
<dbReference type="CDD" id="cd02846">
    <property type="entry name" value="PAZ_argonaute_like"/>
    <property type="match status" value="1"/>
</dbReference>
<keyword evidence="5" id="KW-0943">RNA-mediated gene silencing</keyword>
<dbReference type="GO" id="GO:0051607">
    <property type="term" value="P:defense response to virus"/>
    <property type="evidence" value="ECO:0007669"/>
    <property type="project" value="UniProtKB-ARBA"/>
</dbReference>
<feature type="domain" description="Piwi" evidence="9">
    <location>
        <begin position="695"/>
        <end position="1003"/>
    </location>
</feature>
<dbReference type="InterPro" id="IPR014811">
    <property type="entry name" value="ArgoL1"/>
</dbReference>
<evidence type="ECO:0000256" key="2">
    <source>
        <dbReference type="ARBA" id="ARBA00022491"/>
    </source>
</evidence>
<dbReference type="Proteomes" id="UP001443914">
    <property type="component" value="Unassembled WGS sequence"/>
</dbReference>
<dbReference type="InterPro" id="IPR003165">
    <property type="entry name" value="Piwi"/>
</dbReference>
<dbReference type="Gene3D" id="3.30.420.10">
    <property type="entry name" value="Ribonuclease H-like superfamily/Ribonuclease H"/>
    <property type="match status" value="1"/>
</dbReference>
<keyword evidence="3" id="KW-0810">Translation regulation</keyword>
<dbReference type="GO" id="GO:0006417">
    <property type="term" value="P:regulation of translation"/>
    <property type="evidence" value="ECO:0007669"/>
    <property type="project" value="UniProtKB-KW"/>
</dbReference>
<dbReference type="InterPro" id="IPR012337">
    <property type="entry name" value="RNaseH-like_sf"/>
</dbReference>
<dbReference type="FunFam" id="2.170.260.10:FF:000008">
    <property type="entry name" value="Protein argonaute 7"/>
    <property type="match status" value="1"/>
</dbReference>
<dbReference type="GO" id="GO:1990904">
    <property type="term" value="C:ribonucleoprotein complex"/>
    <property type="evidence" value="ECO:0007669"/>
    <property type="project" value="UniProtKB-KW"/>
</dbReference>
<dbReference type="EMBL" id="JBDFQZ010000002">
    <property type="protein sequence ID" value="KAK9750727.1"/>
    <property type="molecule type" value="Genomic_DNA"/>
</dbReference>
<evidence type="ECO:0000256" key="3">
    <source>
        <dbReference type="ARBA" id="ARBA00022845"/>
    </source>
</evidence>
<name>A0AAW1MZH4_SAPOF</name>
<dbReference type="Pfam" id="PF02171">
    <property type="entry name" value="Piwi"/>
    <property type="match status" value="1"/>
</dbReference>
<dbReference type="GO" id="GO:0003723">
    <property type="term" value="F:RNA binding"/>
    <property type="evidence" value="ECO:0007669"/>
    <property type="project" value="UniProtKB-KW"/>
</dbReference>
<keyword evidence="11" id="KW-1185">Reference proteome</keyword>
<dbReference type="Gene3D" id="2.170.260.10">
    <property type="entry name" value="paz domain"/>
    <property type="match status" value="1"/>
</dbReference>
<keyword evidence="6" id="KW-0687">Ribonucleoprotein</keyword>
<feature type="domain" description="PAZ" evidence="8">
    <location>
        <begin position="411"/>
        <end position="516"/>
    </location>
</feature>
<evidence type="ECO:0000256" key="5">
    <source>
        <dbReference type="ARBA" id="ARBA00023158"/>
    </source>
</evidence>
<feature type="compositionally biased region" description="Low complexity" evidence="7">
    <location>
        <begin position="23"/>
        <end position="52"/>
    </location>
</feature>
<dbReference type="Gene3D" id="3.40.50.2300">
    <property type="match status" value="1"/>
</dbReference>
<dbReference type="InterPro" id="IPR032474">
    <property type="entry name" value="Argonaute_N"/>
</dbReference>
<evidence type="ECO:0000256" key="7">
    <source>
        <dbReference type="SAM" id="MobiDB-lite"/>
    </source>
</evidence>
<dbReference type="PANTHER" id="PTHR22891">
    <property type="entry name" value="EUKARYOTIC TRANSLATION INITIATION FACTOR 2C"/>
    <property type="match status" value="1"/>
</dbReference>
<dbReference type="InterPro" id="IPR036397">
    <property type="entry name" value="RNaseH_sf"/>
</dbReference>
<dbReference type="InterPro" id="IPR036085">
    <property type="entry name" value="PAZ_dom_sf"/>
</dbReference>
<dbReference type="InterPro" id="IPR045246">
    <property type="entry name" value="Piwi_ago-like"/>
</dbReference>
<reference evidence="10" key="1">
    <citation type="submission" date="2024-03" db="EMBL/GenBank/DDBJ databases">
        <title>WGS assembly of Saponaria officinalis var. Norfolk2.</title>
        <authorList>
            <person name="Jenkins J."/>
            <person name="Shu S."/>
            <person name="Grimwood J."/>
            <person name="Barry K."/>
            <person name="Goodstein D."/>
            <person name="Schmutz J."/>
            <person name="Leebens-Mack J."/>
            <person name="Osbourn A."/>
        </authorList>
    </citation>
    <scope>NUCLEOTIDE SEQUENCE [LARGE SCALE GENOMIC DNA]</scope>
    <source>
        <strain evidence="10">JIC</strain>
    </source>
</reference>
<dbReference type="Pfam" id="PF16486">
    <property type="entry name" value="ArgoN"/>
    <property type="match status" value="1"/>
</dbReference>
<evidence type="ECO:0000313" key="10">
    <source>
        <dbReference type="EMBL" id="KAK9750727.1"/>
    </source>
</evidence>
<dbReference type="SMART" id="SM00949">
    <property type="entry name" value="PAZ"/>
    <property type="match status" value="1"/>
</dbReference>
<evidence type="ECO:0008006" key="12">
    <source>
        <dbReference type="Google" id="ProtNLM"/>
    </source>
</evidence>
<gene>
    <name evidence="10" type="ORF">RND81_02G217100</name>
</gene>
<sequence>MEDTENSNKNSNMVPQNRRIMPNNNNNNNNNNNQYNNNNNNNSGNNNIVPYNNNYNYNYNPFNLHQNHTNNAYRFIGFFNQNIQQQNQQNYQGILPIPQILPIYQQNQRIRGKTQFHKPYFKPHNINNNKTSSEIIINPIIINNDSNVTSSTISQGNEELQQQIKSLSIKSSSVDVITQELVVAKRPDCGGVEGQVISLLANHFRVKFDPIQPIFHYNVDISPTPSKEIARVLKRKLIEENSTMFCGACPAFDGRKNLYSTLEFKSSRLEFFVSLPVSRTSKSCLESNDSRIVKRFRINVNLVSKLEGKDLGKYLSKDVGDERVPIPQGYLHALDVVLRENPNEKCFPSGRSLYSTSMGGAKEIGGGAIGLRGFFQSLRPTQQGLALNVDFSVTAFHESIGVIPYLQKRVKGLHDLPHRKDWSLTENERVEVEKELKSIRFFVCHRDTIQRYRFFSLTEEITERLWFDDRDGSRLRLVEYFKEHYDYEIQYRNLPCIQISRSKPCYLPMELCMICEGQKFLGKLSDDQTARIMKMGSQKPRERQAIINGVMNGPVGPTSGNQGEEFKLQVSREMTRLNGRILLPPKLKLGDGGFVRDVLPSRSDRQWTLLGGHVVEGTRIEKWALISFGGTAAQKTYIPKFVSQLTLKCEQMGIFLNKCTCITPQFEPIHVLSNVTLLENKLRKIKREASNNLQLLLCIMEKKHKGYGDLKRIAETRVGVLSQCCLYSNLEKPNSQFLANMALKINAKVGGSTVSLFNPLSSQIPRLFRPDDPIIFMGADVTHPHPLDDSSPSVAAIVGSLNWPSSNKYVSRIRSQTHRQEIIENLPEMVSEILSEFRHEVKSLPSRIIFFRDGVSETQFYKVLKDELTSIRAGCDKFPSYKPSITFSVVQKRHHTRLFPDENDPSCAQFRNDNIAPGTVVDTVITHPREFDFYLCSHFGVKGTSRPAHYHVLWDENKFSSDEFQKLVYILCFTFVRCTKPISIVPPAYYAHLAAYRGRLYLEKSESFGCGTNVDTRISRVGPPKASPLPKISENVKKLMFYC</sequence>
<dbReference type="PROSITE" id="PS50822">
    <property type="entry name" value="PIWI"/>
    <property type="match status" value="1"/>
</dbReference>
<comment type="similarity">
    <text evidence="1">Belongs to the argonaute family. Ago subfamily.</text>
</comment>
<evidence type="ECO:0000313" key="11">
    <source>
        <dbReference type="Proteomes" id="UP001443914"/>
    </source>
</evidence>
<dbReference type="AlphaFoldDB" id="A0AAW1MZH4"/>
<feature type="region of interest" description="Disordered" evidence="7">
    <location>
        <begin position="1"/>
        <end position="52"/>
    </location>
</feature>
<protein>
    <recommendedName>
        <fullName evidence="12">Argonaute 7</fullName>
    </recommendedName>
</protein>
<evidence type="ECO:0000259" key="8">
    <source>
        <dbReference type="PROSITE" id="PS50821"/>
    </source>
</evidence>
<organism evidence="10 11">
    <name type="scientific">Saponaria officinalis</name>
    <name type="common">Common soapwort</name>
    <name type="synonym">Lychnis saponaria</name>
    <dbReference type="NCBI Taxonomy" id="3572"/>
    <lineage>
        <taxon>Eukaryota</taxon>
        <taxon>Viridiplantae</taxon>
        <taxon>Streptophyta</taxon>
        <taxon>Embryophyta</taxon>
        <taxon>Tracheophyta</taxon>
        <taxon>Spermatophyta</taxon>
        <taxon>Magnoliopsida</taxon>
        <taxon>eudicotyledons</taxon>
        <taxon>Gunneridae</taxon>
        <taxon>Pentapetalae</taxon>
        <taxon>Caryophyllales</taxon>
        <taxon>Caryophyllaceae</taxon>
        <taxon>Caryophylleae</taxon>
        <taxon>Saponaria</taxon>
    </lineage>
</organism>
<dbReference type="Pfam" id="PF08699">
    <property type="entry name" value="ArgoL1"/>
    <property type="match status" value="1"/>
</dbReference>
<dbReference type="SUPFAM" id="SSF101690">
    <property type="entry name" value="PAZ domain"/>
    <property type="match status" value="1"/>
</dbReference>
<evidence type="ECO:0000256" key="4">
    <source>
        <dbReference type="ARBA" id="ARBA00022884"/>
    </source>
</evidence>
<keyword evidence="4" id="KW-0694">RNA-binding</keyword>
<evidence type="ECO:0000256" key="1">
    <source>
        <dbReference type="ARBA" id="ARBA00008201"/>
    </source>
</evidence>
<dbReference type="SUPFAM" id="SSF53098">
    <property type="entry name" value="Ribonuclease H-like"/>
    <property type="match status" value="1"/>
</dbReference>
<dbReference type="FunFam" id="3.40.50.2300:FF:000110">
    <property type="entry name" value="Argonaute 10"/>
    <property type="match status" value="1"/>
</dbReference>
<dbReference type="SMART" id="SM01163">
    <property type="entry name" value="DUF1785"/>
    <property type="match status" value="1"/>
</dbReference>
<evidence type="ECO:0000256" key="6">
    <source>
        <dbReference type="ARBA" id="ARBA00023274"/>
    </source>
</evidence>
<evidence type="ECO:0000259" key="9">
    <source>
        <dbReference type="PROSITE" id="PS50822"/>
    </source>
</evidence>
<dbReference type="InterPro" id="IPR003100">
    <property type="entry name" value="PAZ_dom"/>
</dbReference>
<accession>A0AAW1MZH4</accession>
<dbReference type="SMART" id="SM00950">
    <property type="entry name" value="Piwi"/>
    <property type="match status" value="1"/>
</dbReference>
<keyword evidence="2" id="KW-0678">Repressor</keyword>
<dbReference type="Pfam" id="PF02170">
    <property type="entry name" value="PAZ"/>
    <property type="match status" value="1"/>
</dbReference>
<dbReference type="CDD" id="cd04657">
    <property type="entry name" value="Piwi_ago-like"/>
    <property type="match status" value="1"/>
</dbReference>